<dbReference type="PROSITE" id="PS00018">
    <property type="entry name" value="EF_HAND_1"/>
    <property type="match status" value="1"/>
</dbReference>
<dbReference type="PROSITE" id="PS50031">
    <property type="entry name" value="EH"/>
    <property type="match status" value="1"/>
</dbReference>
<evidence type="ECO:0000259" key="7">
    <source>
        <dbReference type="PROSITE" id="PS51718"/>
    </source>
</evidence>
<evidence type="ECO:0000313" key="9">
    <source>
        <dbReference type="Proteomes" id="UP000007800"/>
    </source>
</evidence>
<dbReference type="InterPro" id="IPR011992">
    <property type="entry name" value="EF-hand-dom_pair"/>
</dbReference>
<dbReference type="GO" id="GO:0005509">
    <property type="term" value="F:calcium ion binding"/>
    <property type="evidence" value="ECO:0007669"/>
    <property type="project" value="InterPro"/>
</dbReference>
<dbReference type="InterPro" id="IPR018247">
    <property type="entry name" value="EF_Hand_1_Ca_BS"/>
</dbReference>
<dbReference type="InterPro" id="IPR002048">
    <property type="entry name" value="EF_hand_dom"/>
</dbReference>
<dbReference type="SUPFAM" id="SSF52540">
    <property type="entry name" value="P-loop containing nucleoside triphosphate hydrolases"/>
    <property type="match status" value="1"/>
</dbReference>
<evidence type="ECO:0000259" key="6">
    <source>
        <dbReference type="PROSITE" id="PS50222"/>
    </source>
</evidence>
<evidence type="ECO:0000259" key="5">
    <source>
        <dbReference type="PROSITE" id="PS50031"/>
    </source>
</evidence>
<evidence type="ECO:0000256" key="2">
    <source>
        <dbReference type="ARBA" id="ARBA00022553"/>
    </source>
</evidence>
<dbReference type="GO" id="GO:0010008">
    <property type="term" value="C:endosome membrane"/>
    <property type="evidence" value="ECO:0007669"/>
    <property type="project" value="UniProtKB-SubCell"/>
</dbReference>
<feature type="domain" description="EF-hand" evidence="6">
    <location>
        <begin position="387"/>
        <end position="422"/>
    </location>
</feature>
<dbReference type="SUPFAM" id="SSF47473">
    <property type="entry name" value="EF-hand"/>
    <property type="match status" value="1"/>
</dbReference>
<dbReference type="GO" id="GO:0006897">
    <property type="term" value="P:endocytosis"/>
    <property type="evidence" value="ECO:0007669"/>
    <property type="project" value="TreeGrafter"/>
</dbReference>
<dbReference type="PANTHER" id="PTHR11216">
    <property type="entry name" value="EH DOMAIN"/>
    <property type="match status" value="1"/>
</dbReference>
<proteinExistence type="predicted"/>
<dbReference type="InParanoid" id="C5LZK3"/>
<dbReference type="InterPro" id="IPR040990">
    <property type="entry name" value="DUF5600"/>
</dbReference>
<dbReference type="FunCoup" id="C5LZK3">
    <property type="interactions" value="120"/>
</dbReference>
<dbReference type="PROSITE" id="PS50222">
    <property type="entry name" value="EF_HAND_2"/>
    <property type="match status" value="1"/>
</dbReference>
<dbReference type="EMBL" id="GG686915">
    <property type="protein sequence ID" value="EEQ97838.1"/>
    <property type="molecule type" value="Genomic_DNA"/>
</dbReference>
<dbReference type="PANTHER" id="PTHR11216:SF31">
    <property type="entry name" value="AT21416P"/>
    <property type="match status" value="1"/>
</dbReference>
<dbReference type="InterPro" id="IPR000261">
    <property type="entry name" value="EH_dom"/>
</dbReference>
<dbReference type="GO" id="GO:0016197">
    <property type="term" value="P:endosomal transport"/>
    <property type="evidence" value="ECO:0007669"/>
    <property type="project" value="TreeGrafter"/>
</dbReference>
<dbReference type="Pfam" id="PF18150">
    <property type="entry name" value="DUF5600"/>
    <property type="match status" value="1"/>
</dbReference>
<gene>
    <name evidence="8" type="ORF">Pmar_PMAR003862</name>
</gene>
<dbReference type="GO" id="GO:0005524">
    <property type="term" value="F:ATP binding"/>
    <property type="evidence" value="ECO:0007669"/>
    <property type="project" value="UniProtKB-KW"/>
</dbReference>
<dbReference type="CDD" id="cd09913">
    <property type="entry name" value="EHD"/>
    <property type="match status" value="1"/>
</dbReference>
<dbReference type="Pfam" id="PF12763">
    <property type="entry name" value="EH"/>
    <property type="match status" value="1"/>
</dbReference>
<sequence>MDSSSSGGGDHVIPGNALVVDRTLPFTQLSQFGNGFMNRFEASMMEGSPVLQGVSFIDTPGILSGEKQRLQRGYDFEGVINWFADRVDMILLLFDAHKLDISDEFRRCILACGQNENKIRIVLNKSDMVTTQQLMRVYGALMWSLGKVINTPETSRVFIGSFWDEKLNNDEQRSLFENEESDLYADIAKLPEEAALRKLNDLIKRARLAKTHACLMTYIKHEMPSMFGKNSKKRELIEHLDVVYEQVSKKYNLPIGDFPSVDYMRKELAHYDFRNMSLQSIPSPARGLDKIKKPRSLEPIDDVLSNDIPALLKMIPKERDAKELPDIFKGGIANVTSISPTAVSAVVMLSWLDIPRYTTLFESLGPDPLDGKLSGAIAKQEMLKSKLPSGVLHRVWNLADVDRDGKLDIYEFALAMHFVRMRLDGHTLPHDLPENMIPK</sequence>
<dbReference type="InterPro" id="IPR030381">
    <property type="entry name" value="G_DYNAMIN_dom"/>
</dbReference>
<dbReference type="OMA" id="ATEMTED"/>
<dbReference type="AlphaFoldDB" id="C5LZK3"/>
<name>C5LZK3_PERM5</name>
<dbReference type="GeneID" id="9037393"/>
<dbReference type="CDD" id="cd00052">
    <property type="entry name" value="EH"/>
    <property type="match status" value="1"/>
</dbReference>
<dbReference type="RefSeq" id="XP_002765121.1">
    <property type="nucleotide sequence ID" value="XM_002765075.1"/>
</dbReference>
<keyword evidence="4" id="KW-0547">Nucleotide-binding</keyword>
<feature type="domain" description="Dynamin-type G" evidence="7">
    <location>
        <begin position="1"/>
        <end position="192"/>
    </location>
</feature>
<evidence type="ECO:0000256" key="1">
    <source>
        <dbReference type="ARBA" id="ARBA00004125"/>
    </source>
</evidence>
<dbReference type="Gene3D" id="3.40.50.300">
    <property type="entry name" value="P-loop containing nucleotide triphosphate hydrolases"/>
    <property type="match status" value="1"/>
</dbReference>
<dbReference type="OrthoDB" id="1716625at2759"/>
<keyword evidence="4" id="KW-0067">ATP-binding</keyword>
<keyword evidence="2" id="KW-0597">Phosphoprotein</keyword>
<organism evidence="9">
    <name type="scientific">Perkinsus marinus (strain ATCC 50983 / TXsc)</name>
    <dbReference type="NCBI Taxonomy" id="423536"/>
    <lineage>
        <taxon>Eukaryota</taxon>
        <taxon>Sar</taxon>
        <taxon>Alveolata</taxon>
        <taxon>Perkinsozoa</taxon>
        <taxon>Perkinsea</taxon>
        <taxon>Perkinsida</taxon>
        <taxon>Perkinsidae</taxon>
        <taxon>Perkinsus</taxon>
    </lineage>
</organism>
<dbReference type="Gene3D" id="1.10.238.10">
    <property type="entry name" value="EF-hand"/>
    <property type="match status" value="1"/>
</dbReference>
<reference evidence="8 9" key="1">
    <citation type="submission" date="2008-07" db="EMBL/GenBank/DDBJ databases">
        <authorList>
            <person name="El-Sayed N."/>
            <person name="Caler E."/>
            <person name="Inman J."/>
            <person name="Amedeo P."/>
            <person name="Hass B."/>
            <person name="Wortman J."/>
        </authorList>
    </citation>
    <scope>NUCLEOTIDE SEQUENCE [LARGE SCALE GENOMIC DNA]</scope>
    <source>
        <strain evidence="9">ATCC 50983 / TXsc</strain>
    </source>
</reference>
<dbReference type="InterPro" id="IPR027417">
    <property type="entry name" value="P-loop_NTPase"/>
</dbReference>
<dbReference type="SMART" id="SM00027">
    <property type="entry name" value="EH"/>
    <property type="match status" value="1"/>
</dbReference>
<keyword evidence="3" id="KW-0106">Calcium</keyword>
<evidence type="ECO:0000256" key="4">
    <source>
        <dbReference type="ARBA" id="ARBA00022840"/>
    </source>
</evidence>
<evidence type="ECO:0000256" key="3">
    <source>
        <dbReference type="ARBA" id="ARBA00022837"/>
    </source>
</evidence>
<dbReference type="Proteomes" id="UP000007800">
    <property type="component" value="Unassembled WGS sequence"/>
</dbReference>
<keyword evidence="9" id="KW-1185">Reference proteome</keyword>
<comment type="subcellular location">
    <subcellularLocation>
        <location evidence="1">Endosome membrane</location>
        <topology evidence="1">Peripheral membrane protein</topology>
        <orientation evidence="1">Cytoplasmic side</orientation>
    </subcellularLocation>
</comment>
<evidence type="ECO:0000313" key="8">
    <source>
        <dbReference type="EMBL" id="EEQ97838.1"/>
    </source>
</evidence>
<protein>
    <submittedName>
        <fullName evidence="8">EH-domain-containing protein, putative</fullName>
    </submittedName>
</protein>
<dbReference type="GO" id="GO:0005525">
    <property type="term" value="F:GTP binding"/>
    <property type="evidence" value="ECO:0007669"/>
    <property type="project" value="InterPro"/>
</dbReference>
<accession>C5LZK3</accession>
<feature type="domain" description="EH" evidence="5">
    <location>
        <begin position="353"/>
        <end position="439"/>
    </location>
</feature>
<dbReference type="GO" id="GO:0005886">
    <property type="term" value="C:plasma membrane"/>
    <property type="evidence" value="ECO:0007669"/>
    <property type="project" value="TreeGrafter"/>
</dbReference>
<dbReference type="PROSITE" id="PS51718">
    <property type="entry name" value="G_DYNAMIN_2"/>
    <property type="match status" value="1"/>
</dbReference>